<evidence type="ECO:0000256" key="6">
    <source>
        <dbReference type="ARBA" id="ARBA00022840"/>
    </source>
</evidence>
<feature type="compositionally biased region" description="Polar residues" evidence="9">
    <location>
        <begin position="1113"/>
        <end position="1126"/>
    </location>
</feature>
<dbReference type="GO" id="GO:0005524">
    <property type="term" value="F:ATP binding"/>
    <property type="evidence" value="ECO:0007669"/>
    <property type="project" value="UniProtKB-KW"/>
</dbReference>
<dbReference type="InterPro" id="IPR001650">
    <property type="entry name" value="Helicase_C-like"/>
</dbReference>
<name>A0A8D9F928_9HEMI</name>
<dbReference type="EMBL" id="HBUF01626061">
    <property type="protein sequence ID" value="CAG6782137.1"/>
    <property type="molecule type" value="Transcribed_RNA"/>
</dbReference>
<dbReference type="PROSITE" id="PS51194">
    <property type="entry name" value="HELICASE_CTER"/>
    <property type="match status" value="1"/>
</dbReference>
<dbReference type="InterPro" id="IPR044574">
    <property type="entry name" value="ARIP4-like"/>
</dbReference>
<evidence type="ECO:0000256" key="10">
    <source>
        <dbReference type="SAM" id="Phobius"/>
    </source>
</evidence>
<evidence type="ECO:0000259" key="11">
    <source>
        <dbReference type="PROSITE" id="PS51192"/>
    </source>
</evidence>
<feature type="compositionally biased region" description="Low complexity" evidence="9">
    <location>
        <begin position="1049"/>
        <end position="1061"/>
    </location>
</feature>
<evidence type="ECO:0000313" key="13">
    <source>
        <dbReference type="EMBL" id="CAG6782143.1"/>
    </source>
</evidence>
<dbReference type="Pfam" id="PF00176">
    <property type="entry name" value="SNF2-rel_dom"/>
    <property type="match status" value="1"/>
</dbReference>
<keyword evidence="4" id="KW-0378">Hydrolase</keyword>
<dbReference type="GO" id="GO:0005634">
    <property type="term" value="C:nucleus"/>
    <property type="evidence" value="ECO:0007669"/>
    <property type="project" value="UniProtKB-SubCell"/>
</dbReference>
<dbReference type="Gene3D" id="1.10.20.10">
    <property type="entry name" value="Histone, subunit A"/>
    <property type="match status" value="1"/>
</dbReference>
<dbReference type="EMBL" id="HBUF01626062">
    <property type="protein sequence ID" value="CAG6782140.1"/>
    <property type="molecule type" value="Transcribed_RNA"/>
</dbReference>
<feature type="transmembrane region" description="Helical" evidence="10">
    <location>
        <begin position="1546"/>
        <end position="1571"/>
    </location>
</feature>
<evidence type="ECO:0000256" key="1">
    <source>
        <dbReference type="ARBA" id="ARBA00004123"/>
    </source>
</evidence>
<feature type="compositionally biased region" description="Polar residues" evidence="9">
    <location>
        <begin position="1074"/>
        <end position="1084"/>
    </location>
</feature>
<dbReference type="PANTHER" id="PTHR45797:SF1">
    <property type="entry name" value="HELICASE ARIP4"/>
    <property type="match status" value="1"/>
</dbReference>
<feature type="compositionally biased region" description="Gly residues" evidence="9">
    <location>
        <begin position="709"/>
        <end position="718"/>
    </location>
</feature>
<dbReference type="InterPro" id="IPR038718">
    <property type="entry name" value="SNF2-like_sf"/>
</dbReference>
<protein>
    <submittedName>
        <fullName evidence="13">Helicase ARIP4</fullName>
    </submittedName>
</protein>
<feature type="compositionally biased region" description="Polar residues" evidence="9">
    <location>
        <begin position="269"/>
        <end position="279"/>
    </location>
</feature>
<dbReference type="InterPro" id="IPR044573">
    <property type="entry name" value="ARIP4_DEXHc"/>
</dbReference>
<dbReference type="PROSITE" id="PS51192">
    <property type="entry name" value="HELICASE_ATP_BIND_1"/>
    <property type="match status" value="1"/>
</dbReference>
<dbReference type="SMART" id="SM00487">
    <property type="entry name" value="DEXDc"/>
    <property type="match status" value="1"/>
</dbReference>
<dbReference type="SMART" id="SM00490">
    <property type="entry name" value="HELICc"/>
    <property type="match status" value="1"/>
</dbReference>
<feature type="region of interest" description="Disordered" evidence="9">
    <location>
        <begin position="939"/>
        <end position="1139"/>
    </location>
</feature>
<dbReference type="GO" id="GO:0046982">
    <property type="term" value="F:protein heterodimerization activity"/>
    <property type="evidence" value="ECO:0007669"/>
    <property type="project" value="InterPro"/>
</dbReference>
<dbReference type="SUPFAM" id="SSF52540">
    <property type="entry name" value="P-loop containing nucleoside triphosphate hydrolases"/>
    <property type="match status" value="2"/>
</dbReference>
<proteinExistence type="inferred from homology"/>
<evidence type="ECO:0000256" key="9">
    <source>
        <dbReference type="SAM" id="MobiDB-lite"/>
    </source>
</evidence>
<dbReference type="CDD" id="cd18793">
    <property type="entry name" value="SF2_C_SNF"/>
    <property type="match status" value="1"/>
</dbReference>
<dbReference type="Pfam" id="PF00271">
    <property type="entry name" value="Helicase_C"/>
    <property type="match status" value="1"/>
</dbReference>
<dbReference type="GO" id="GO:0016887">
    <property type="term" value="F:ATP hydrolysis activity"/>
    <property type="evidence" value="ECO:0007669"/>
    <property type="project" value="InterPro"/>
</dbReference>
<feature type="compositionally biased region" description="Polar residues" evidence="9">
    <location>
        <begin position="946"/>
        <end position="959"/>
    </location>
</feature>
<evidence type="ECO:0000256" key="5">
    <source>
        <dbReference type="ARBA" id="ARBA00022806"/>
    </source>
</evidence>
<sequence length="1578" mass="175190">MGDSKKSNLKSPGKKPATPTKQDAKTKSPVKSKTPTPSKTDDKTNTKNKKTPVKESAIDSKTLVKTGSKASIKPSEVKSPAKNSSTDKKTPSSNANKKSLSKDSNVENKTPIKKPSPEKGSTDSKKTNETSKKSKGGGLPTSRVRLIMKTARYAEAISPDAVQLTVIAAELFIKYLMQGVHADSLPSKKKMIDYNDLATYVNSEEEEHLEFLRVLIPHKISVAKYKKLMAENANSEGLDFLVSESEESGSEEESEDSSGEEEEEEEDPNNSGMHTNDTFNVPDDQGRVLVNLAHDPSEPDIFLAPQIARIIKPHQIGGIRFLFDNIIETTERYKTSPGFGCILAHSMGLGKTLQIVSFSDIFLRHTEGKTVVCIMPINTLQNWVNEFNMWLPLPDDVNKSPLLAQGEVRPREFPIFILNDFQKTLPARAKVVKEWHTQGGVLMIGYELYRQLSLKKPKKARRGRGKEPPPPEEEPDDKKQAYLEEIYEALVNPGPDLVICDEGHRIKNSHASTSHALKQIRSRRRVVLTGYPLQNNLLEYWCMVDFVRPNYLGSKTEFSNMFERPIQNGQCVDSTPHDTRLMRYRAHVLHSLLQGFVQRRSHMVLQKTLPVKEEYVLLIRMTPFQRQLYETFMNEVVRTKAVPNPLKAFAVCCKIWNHPDVLYNFLKKRLGMEDVVADLDIEENASLAVPTPGSDPATPGTPVKRGRGGRGGGGGRNSGGSTSKNAKKGAANKGSDEVKSPAVATVMPNTVNPSPAQGAPPPGYNYNNYPQGGPGGSGDNYNSFNNQQPSDASTFPSPAYYNNPEGGNYWNQTPAYSSTSGYHTDNSSNFTDMTDSSMGSMQSPFSQNINTFSNYNEFGGMSHSGGAYGASGYHANVPADVTSSYNNFSNNTFNSNVNNSMYSSNNPYNSNSMQPNANTSFNPTSGLFNSNSIPFNSSSNMFNAHEQMSTNPSTSTFDSNPMGPVATNPTNSLFNANQLGNNPTASSFDSNNPIGSANPSSNSFNSNPLGPVSSSSDLDSTGGLVDMILNEFPTPHPFDEQPSTSSDLNSTQNTNETSSTTPAQDEDKKDSVVSEGTNEQPPSASESQDKGDDSKDKDKETGGGENNSDPDKTNSQPGPDSTTPSKTGGRDQEPGIPYDWAERIMKDYVPGRVEESNKMVVFMCILEQSLAAGDRILVFSQSLFTLTLIEQFLQKRFVPGRQERWARNRNYFRLDGSTISTEREKLINEFNANSHVALFLVSTRAGSLGINLVGANRVIVFDASWNPCHDTQAVCRVYRYGQQKPCFVYRLVMDSCLEKKIYDRQINKQGMADRVVDECNPDAHLSIKEVTNLCWDNEPVPEEKDFAHLKDKYRDSIIQLMLDLHSRKLSKEPFQHESLLVDRKDKKLSSAEKRLAKRSYELEKQAHTKPVYGGFKNNMGKPMASVRPMQTLPGNNMLREGIGAPRNRQWIPAEVWQKQGMSAQEMTLPLDVVIPTNSNERSIVLKAGQKVMVLKSPKGIYMQLENGKIIAIRTANNKGGTGPACYLFILDSEEQIFVIFLVKSDFFFSFLWSSQFFFFYFTHIFPMSYYLPKYFIHS</sequence>
<dbReference type="Gene3D" id="3.40.50.300">
    <property type="entry name" value="P-loop containing nucleotide triphosphate hydrolases"/>
    <property type="match status" value="2"/>
</dbReference>
<dbReference type="SUPFAM" id="SSF47113">
    <property type="entry name" value="Histone-fold"/>
    <property type="match status" value="1"/>
</dbReference>
<keyword evidence="7" id="KW-0238">DNA-binding</keyword>
<dbReference type="InterPro" id="IPR049730">
    <property type="entry name" value="SNF2/RAD54-like_C"/>
</dbReference>
<keyword evidence="8" id="KW-0539">Nucleus</keyword>
<comment type="similarity">
    <text evidence="2">Belongs to the SNF2/RAD54 helicase family.</text>
</comment>
<comment type="subcellular location">
    <subcellularLocation>
        <location evidence="1">Nucleus</location>
    </subcellularLocation>
</comment>
<feature type="domain" description="Helicase C-terminal" evidence="12">
    <location>
        <begin position="1165"/>
        <end position="1323"/>
    </location>
</feature>
<feature type="domain" description="Helicase ATP-binding" evidence="11">
    <location>
        <begin position="332"/>
        <end position="550"/>
    </location>
</feature>
<accession>A0A8D9F928</accession>
<feature type="compositionally biased region" description="Low complexity" evidence="9">
    <location>
        <begin position="27"/>
        <end position="38"/>
    </location>
</feature>
<feature type="compositionally biased region" description="Low complexity" evidence="9">
    <location>
        <begin position="719"/>
        <end position="733"/>
    </location>
</feature>
<dbReference type="InterPro" id="IPR009072">
    <property type="entry name" value="Histone-fold"/>
</dbReference>
<keyword evidence="3" id="KW-0547">Nucleotide-binding</keyword>
<organism evidence="13">
    <name type="scientific">Cacopsylla melanoneura</name>
    <dbReference type="NCBI Taxonomy" id="428564"/>
    <lineage>
        <taxon>Eukaryota</taxon>
        <taxon>Metazoa</taxon>
        <taxon>Ecdysozoa</taxon>
        <taxon>Arthropoda</taxon>
        <taxon>Hexapoda</taxon>
        <taxon>Insecta</taxon>
        <taxon>Pterygota</taxon>
        <taxon>Neoptera</taxon>
        <taxon>Paraneoptera</taxon>
        <taxon>Hemiptera</taxon>
        <taxon>Sternorrhyncha</taxon>
        <taxon>Psylloidea</taxon>
        <taxon>Psyllidae</taxon>
        <taxon>Psyllinae</taxon>
        <taxon>Cacopsylla</taxon>
    </lineage>
</organism>
<dbReference type="InterPro" id="IPR027417">
    <property type="entry name" value="P-loop_NTPase"/>
</dbReference>
<evidence type="ECO:0000256" key="8">
    <source>
        <dbReference type="ARBA" id="ARBA00023242"/>
    </source>
</evidence>
<feature type="region of interest" description="Disordered" evidence="9">
    <location>
        <begin position="687"/>
        <end position="806"/>
    </location>
</feature>
<feature type="compositionally biased region" description="Polar residues" evidence="9">
    <location>
        <begin position="783"/>
        <end position="796"/>
    </location>
</feature>
<dbReference type="Gene3D" id="3.40.50.10810">
    <property type="entry name" value="Tandem AAA-ATPase domain"/>
    <property type="match status" value="1"/>
</dbReference>
<evidence type="ECO:0000259" key="12">
    <source>
        <dbReference type="PROSITE" id="PS51194"/>
    </source>
</evidence>
<dbReference type="GO" id="GO:0003677">
    <property type="term" value="F:DNA binding"/>
    <property type="evidence" value="ECO:0007669"/>
    <property type="project" value="UniProtKB-KW"/>
</dbReference>
<keyword evidence="10" id="KW-1133">Transmembrane helix</keyword>
<dbReference type="InterPro" id="IPR000330">
    <property type="entry name" value="SNF2_N"/>
</dbReference>
<dbReference type="EMBL" id="HBUF01626063">
    <property type="protein sequence ID" value="CAG6782143.1"/>
    <property type="molecule type" value="Transcribed_RNA"/>
</dbReference>
<dbReference type="Gene3D" id="1.20.120.850">
    <property type="entry name" value="SWI2/SNF2 ATPases, N-terminal domain"/>
    <property type="match status" value="1"/>
</dbReference>
<evidence type="ECO:0000256" key="3">
    <source>
        <dbReference type="ARBA" id="ARBA00022741"/>
    </source>
</evidence>
<dbReference type="CDD" id="cd18069">
    <property type="entry name" value="DEXHc_ARIP4"/>
    <property type="match status" value="1"/>
</dbReference>
<feature type="region of interest" description="Disordered" evidence="9">
    <location>
        <begin position="1"/>
        <end position="142"/>
    </location>
</feature>
<feature type="region of interest" description="Disordered" evidence="9">
    <location>
        <begin position="457"/>
        <end position="478"/>
    </location>
</feature>
<feature type="compositionally biased region" description="Acidic residues" evidence="9">
    <location>
        <begin position="244"/>
        <end position="268"/>
    </location>
</feature>
<dbReference type="InterPro" id="IPR014001">
    <property type="entry name" value="Helicase_ATP-bd"/>
</dbReference>
<evidence type="ECO:0000256" key="4">
    <source>
        <dbReference type="ARBA" id="ARBA00022801"/>
    </source>
</evidence>
<evidence type="ECO:0000256" key="2">
    <source>
        <dbReference type="ARBA" id="ARBA00007025"/>
    </source>
</evidence>
<evidence type="ECO:0000256" key="7">
    <source>
        <dbReference type="ARBA" id="ARBA00023125"/>
    </source>
</evidence>
<feature type="compositionally biased region" description="Basic and acidic residues" evidence="9">
    <location>
        <begin position="1087"/>
        <end position="1102"/>
    </location>
</feature>
<dbReference type="PANTHER" id="PTHR45797">
    <property type="entry name" value="RAD54-LIKE"/>
    <property type="match status" value="1"/>
</dbReference>
<keyword evidence="10" id="KW-0472">Membrane</keyword>
<feature type="compositionally biased region" description="Basic and acidic residues" evidence="9">
    <location>
        <begin position="115"/>
        <end position="132"/>
    </location>
</feature>
<keyword evidence="6" id="KW-0067">ATP-binding</keyword>
<reference evidence="13" key="1">
    <citation type="submission" date="2021-05" db="EMBL/GenBank/DDBJ databases">
        <authorList>
            <person name="Alioto T."/>
            <person name="Alioto T."/>
            <person name="Gomez Garrido J."/>
        </authorList>
    </citation>
    <scope>NUCLEOTIDE SEQUENCE</scope>
</reference>
<dbReference type="GO" id="GO:0004386">
    <property type="term" value="F:helicase activity"/>
    <property type="evidence" value="ECO:0007669"/>
    <property type="project" value="UniProtKB-KW"/>
</dbReference>
<feature type="compositionally biased region" description="Low complexity" evidence="9">
    <location>
        <begin position="998"/>
        <end position="1026"/>
    </location>
</feature>
<feature type="region of interest" description="Disordered" evidence="9">
    <location>
        <begin position="242"/>
        <end position="280"/>
    </location>
</feature>
<dbReference type="CDD" id="cd22924">
    <property type="entry name" value="HFD_CHRAC1-like"/>
    <property type="match status" value="1"/>
</dbReference>
<keyword evidence="5 13" id="KW-0347">Helicase</keyword>
<feature type="compositionally biased region" description="Polar residues" evidence="9">
    <location>
        <begin position="967"/>
        <end position="997"/>
    </location>
</feature>
<keyword evidence="10" id="KW-0812">Transmembrane</keyword>